<feature type="transmembrane region" description="Helical" evidence="8">
    <location>
        <begin position="104"/>
        <end position="124"/>
    </location>
</feature>
<dbReference type="NCBIfam" id="TIGR03426">
    <property type="entry name" value="shape_MreD"/>
    <property type="match status" value="1"/>
</dbReference>
<evidence type="ECO:0000256" key="6">
    <source>
        <dbReference type="ARBA" id="ARBA00022989"/>
    </source>
</evidence>
<evidence type="ECO:0000313" key="11">
    <source>
        <dbReference type="Proteomes" id="UP000521313"/>
    </source>
</evidence>
<proteinExistence type="inferred from homology"/>
<gene>
    <name evidence="10" type="primary">mreD</name>
    <name evidence="10" type="ORF">H5982_00310</name>
    <name evidence="9" type="ORF">HNQ43_001145</name>
</gene>
<comment type="subcellular location">
    <subcellularLocation>
        <location evidence="1">Cell membrane</location>
        <topology evidence="1">Multi-pass membrane protein</topology>
    </subcellularLocation>
</comment>
<dbReference type="Proteomes" id="UP000775500">
    <property type="component" value="Unassembled WGS sequence"/>
</dbReference>
<dbReference type="AlphaFoldDB" id="A0A7W8FY61"/>
<reference evidence="9 11" key="1">
    <citation type="submission" date="2020-08" db="EMBL/GenBank/DDBJ databases">
        <title>Genomic Encyclopedia of Type Strains, Phase IV (KMG-IV): sequencing the most valuable type-strain genomes for metagenomic binning, comparative biology and taxonomic classification.</title>
        <authorList>
            <person name="Goeker M."/>
        </authorList>
    </citation>
    <scope>NUCLEOTIDE SEQUENCE [LARGE SCALE GENOMIC DNA]</scope>
    <source>
        <strain evidence="9 11">DSM 26963</strain>
    </source>
</reference>
<feature type="transmembrane region" description="Helical" evidence="8">
    <location>
        <begin position="144"/>
        <end position="161"/>
    </location>
</feature>
<evidence type="ECO:0000256" key="8">
    <source>
        <dbReference type="SAM" id="Phobius"/>
    </source>
</evidence>
<comment type="similarity">
    <text evidence="2">Belongs to the MreD family.</text>
</comment>
<name>A0A7W8FY61_9FIRM</name>
<evidence type="ECO:0000256" key="2">
    <source>
        <dbReference type="ARBA" id="ARBA00007776"/>
    </source>
</evidence>
<keyword evidence="6 8" id="KW-1133">Transmembrane helix</keyword>
<organism evidence="9 11">
    <name type="scientific">Faecalicoccus acidiformans</name>
    <dbReference type="NCBI Taxonomy" id="915173"/>
    <lineage>
        <taxon>Bacteria</taxon>
        <taxon>Bacillati</taxon>
        <taxon>Bacillota</taxon>
        <taxon>Erysipelotrichia</taxon>
        <taxon>Erysipelotrichales</taxon>
        <taxon>Erysipelotrichaceae</taxon>
        <taxon>Faecalicoccus</taxon>
    </lineage>
</organism>
<feature type="transmembrane region" description="Helical" evidence="8">
    <location>
        <begin position="69"/>
        <end position="92"/>
    </location>
</feature>
<dbReference type="Proteomes" id="UP000521313">
    <property type="component" value="Unassembled WGS sequence"/>
</dbReference>
<protein>
    <submittedName>
        <fullName evidence="9">Rod shape-determining protein MreD</fullName>
    </submittedName>
</protein>
<evidence type="ECO:0000313" key="9">
    <source>
        <dbReference type="EMBL" id="MBB5185096.1"/>
    </source>
</evidence>
<keyword evidence="12" id="KW-1185">Reference proteome</keyword>
<comment type="caution">
    <text evidence="9">The sequence shown here is derived from an EMBL/GenBank/DDBJ whole genome shotgun (WGS) entry which is preliminary data.</text>
</comment>
<evidence type="ECO:0000313" key="12">
    <source>
        <dbReference type="Proteomes" id="UP000775500"/>
    </source>
</evidence>
<reference evidence="10" key="2">
    <citation type="submission" date="2020-08" db="EMBL/GenBank/DDBJ databases">
        <authorList>
            <person name="Cejkova D."/>
            <person name="Kubasova T."/>
            <person name="Jahodarova E."/>
            <person name="Rychlik I."/>
        </authorList>
    </citation>
    <scope>NUCLEOTIDE SEQUENCE</scope>
    <source>
        <strain evidence="10">An423</strain>
    </source>
</reference>
<feature type="transmembrane region" description="Helical" evidence="8">
    <location>
        <begin position="7"/>
        <end position="26"/>
    </location>
</feature>
<dbReference type="EMBL" id="JACJLU010000001">
    <property type="protein sequence ID" value="MBM6830555.1"/>
    <property type="molecule type" value="Genomic_DNA"/>
</dbReference>
<keyword evidence="5" id="KW-0133">Cell shape</keyword>
<evidence type="ECO:0000256" key="7">
    <source>
        <dbReference type="ARBA" id="ARBA00023136"/>
    </source>
</evidence>
<evidence type="ECO:0000256" key="5">
    <source>
        <dbReference type="ARBA" id="ARBA00022960"/>
    </source>
</evidence>
<keyword evidence="4 8" id="KW-0812">Transmembrane</keyword>
<accession>A0A7W8FY61</accession>
<dbReference type="GO" id="GO:0008360">
    <property type="term" value="P:regulation of cell shape"/>
    <property type="evidence" value="ECO:0007669"/>
    <property type="project" value="UniProtKB-KW"/>
</dbReference>
<dbReference type="EMBL" id="JACHHD010000010">
    <property type="protein sequence ID" value="MBB5185096.1"/>
    <property type="molecule type" value="Genomic_DNA"/>
</dbReference>
<evidence type="ECO:0000256" key="1">
    <source>
        <dbReference type="ARBA" id="ARBA00004651"/>
    </source>
</evidence>
<keyword evidence="7 8" id="KW-0472">Membrane</keyword>
<evidence type="ECO:0000313" key="10">
    <source>
        <dbReference type="EMBL" id="MBM6830555.1"/>
    </source>
</evidence>
<evidence type="ECO:0000256" key="4">
    <source>
        <dbReference type="ARBA" id="ARBA00022692"/>
    </source>
</evidence>
<dbReference type="GO" id="GO:0005886">
    <property type="term" value="C:plasma membrane"/>
    <property type="evidence" value="ECO:0007669"/>
    <property type="project" value="UniProtKB-SubCell"/>
</dbReference>
<keyword evidence="3" id="KW-1003">Cell membrane</keyword>
<dbReference type="RefSeq" id="WP_183375660.1">
    <property type="nucleotide sequence ID" value="NZ_JACHHD010000010.1"/>
</dbReference>
<sequence length="188" mass="21898">MKLQKELLIVLLFFLIDDLIEFIFPMDPLFEQFSFLSQCGFLSLCLISYHTSLATGFLFSALCGLIQDLLFGVGFPFHGILYGILGCCVSFLSRSGKEGILRKFSICFSLLVLGNLISFGWYRITGMIQVHFGTWFVHHELGTMVFNAFAFFALEYIFGVMERYQTIRRHRIQRQEKRKYRRLRLNGK</sequence>
<reference evidence="10 12" key="3">
    <citation type="journal article" date="2021" name="Sci. Rep.">
        <title>The distribution of antibiotic resistance genes in chicken gut microbiota commensals.</title>
        <authorList>
            <person name="Juricova H."/>
            <person name="Matiasovicova J."/>
            <person name="Kubasova T."/>
            <person name="Cejkova D."/>
            <person name="Rychlik I."/>
        </authorList>
    </citation>
    <scope>NUCLEOTIDE SEQUENCE [LARGE SCALE GENOMIC DNA]</scope>
    <source>
        <strain evidence="10 12">An423</strain>
    </source>
</reference>
<evidence type="ECO:0000256" key="3">
    <source>
        <dbReference type="ARBA" id="ARBA00022475"/>
    </source>
</evidence>
<dbReference type="InterPro" id="IPR007227">
    <property type="entry name" value="Cell_shape_determining_MreD"/>
</dbReference>